<sequence>MAKIWHKIKSVFIAEPEDAYWDQRATNLDYLVKRHTGEIIVDPTTAHLSLDERAKMAVGTVDFETMLADLEISTDYRSLNPNDIVVAVCIGIMGVGAAQLTNHYADALEEKFVKLHENFKPKDKGPSPLDYRAGGNHRSIFGHDFNLNQKLPDGYTYGGQDVGGQSVYSLVLKYLESNFPGSSGLGLHLKAILHILTHYLSDLPTTKGLPLPFSSFFTEWKEDPTKATGYAASNPLMEALGDEYGTINAADASTYAVMKMLLLSYGAFAHRGLDTPEDEKELHKTQLAVIAYGTALVIQMLLLVTGTLGRTGKLNYLIAGPFLWNSARSVLIVHKQHRQVMTHYEKSIAVLNDSESNFDDWIKTVCA</sequence>
<dbReference type="AlphaFoldDB" id="A0A2T4XTV6"/>
<name>A0A2T4XTV6_ENTCL</name>
<reference evidence="1 2" key="1">
    <citation type="submission" date="2018-04" db="EMBL/GenBank/DDBJ databases">
        <title>Genome sequencing reveals highly heavy metal resistance and biotechnology application of the novel Enterobacter cloacae amazonensis isolated from wastewater river in Manaus - Amazonas.</title>
        <authorList>
            <person name="Astolfi M.C.T."/>
            <person name="Carvalho E.B.D.S."/>
            <person name="Lacerda L.B."/>
            <person name="Pinto M.V."/>
            <person name="Nogueira V.B."/>
            <person name="Barros A.M."/>
            <person name="Astolfi-Filho S."/>
        </authorList>
    </citation>
    <scope>NUCLEOTIDE SEQUENCE [LARGE SCALE GENOMIC DNA]</scope>
    <source>
        <strain evidence="2">amazonensis</strain>
    </source>
</reference>
<dbReference type="OrthoDB" id="7068184at2"/>
<accession>A0A2T4XTV6</accession>
<evidence type="ECO:0000313" key="1">
    <source>
        <dbReference type="EMBL" id="PTM33370.1"/>
    </source>
</evidence>
<comment type="caution">
    <text evidence="1">The sequence shown here is derived from an EMBL/GenBank/DDBJ whole genome shotgun (WGS) entry which is preliminary data.</text>
</comment>
<evidence type="ECO:0000313" key="2">
    <source>
        <dbReference type="Proteomes" id="UP000241614"/>
    </source>
</evidence>
<dbReference type="EMBL" id="PZPP01000026">
    <property type="protein sequence ID" value="PTM33370.1"/>
    <property type="molecule type" value="Genomic_DNA"/>
</dbReference>
<proteinExistence type="predicted"/>
<organism evidence="1 2">
    <name type="scientific">Enterobacter cloacae</name>
    <dbReference type="NCBI Taxonomy" id="550"/>
    <lineage>
        <taxon>Bacteria</taxon>
        <taxon>Pseudomonadati</taxon>
        <taxon>Pseudomonadota</taxon>
        <taxon>Gammaproteobacteria</taxon>
        <taxon>Enterobacterales</taxon>
        <taxon>Enterobacteriaceae</taxon>
        <taxon>Enterobacter</taxon>
        <taxon>Enterobacter cloacae complex</taxon>
    </lineage>
</organism>
<gene>
    <name evidence="1" type="ORF">DA103_23540</name>
</gene>
<dbReference type="Proteomes" id="UP000241614">
    <property type="component" value="Unassembled WGS sequence"/>
</dbReference>
<dbReference type="RefSeq" id="WP_045295106.1">
    <property type="nucleotide sequence ID" value="NZ_JACGCB010000011.1"/>
</dbReference>
<protein>
    <submittedName>
        <fullName evidence="1">Uncharacterized protein</fullName>
    </submittedName>
</protein>